<dbReference type="InterPro" id="IPR010998">
    <property type="entry name" value="Integrase_recombinase_N"/>
</dbReference>
<evidence type="ECO:0000259" key="4">
    <source>
        <dbReference type="PROSITE" id="PS51898"/>
    </source>
</evidence>
<comment type="caution">
    <text evidence="6">The sequence shown here is derived from an EMBL/GenBank/DDBJ whole genome shotgun (WGS) entry which is preliminary data.</text>
</comment>
<dbReference type="SUPFAM" id="SSF56349">
    <property type="entry name" value="DNA breaking-rejoining enzymes"/>
    <property type="match status" value="1"/>
</dbReference>
<dbReference type="GO" id="GO:0015074">
    <property type="term" value="P:DNA integration"/>
    <property type="evidence" value="ECO:0007669"/>
    <property type="project" value="InterPro"/>
</dbReference>
<dbReference type="GO" id="GO:0006310">
    <property type="term" value="P:DNA recombination"/>
    <property type="evidence" value="ECO:0007669"/>
    <property type="project" value="UniProtKB-KW"/>
</dbReference>
<evidence type="ECO:0000313" key="7">
    <source>
        <dbReference type="Proteomes" id="UP000050509"/>
    </source>
</evidence>
<evidence type="ECO:0000256" key="2">
    <source>
        <dbReference type="ARBA" id="ARBA00023172"/>
    </source>
</evidence>
<dbReference type="EMBL" id="LJCR01000013">
    <property type="protein sequence ID" value="KPV54827.1"/>
    <property type="molecule type" value="Genomic_DNA"/>
</dbReference>
<accession>A0A0P9DAZ1</accession>
<name>A0A0P9DAZ1_9CHLR</name>
<dbReference type="InterPro" id="IPR050090">
    <property type="entry name" value="Tyrosine_recombinase_XerCD"/>
</dbReference>
<protein>
    <recommendedName>
        <fullName evidence="8">Integrase</fullName>
    </recommendedName>
</protein>
<organism evidence="6 7">
    <name type="scientific">Kouleothrix aurantiaca</name>
    <dbReference type="NCBI Taxonomy" id="186479"/>
    <lineage>
        <taxon>Bacteria</taxon>
        <taxon>Bacillati</taxon>
        <taxon>Chloroflexota</taxon>
        <taxon>Chloroflexia</taxon>
        <taxon>Chloroflexales</taxon>
        <taxon>Roseiflexineae</taxon>
        <taxon>Roseiflexaceae</taxon>
        <taxon>Kouleothrix</taxon>
    </lineage>
</organism>
<feature type="non-terminal residue" evidence="6">
    <location>
        <position position="1"/>
    </location>
</feature>
<dbReference type="InterPro" id="IPR002104">
    <property type="entry name" value="Integrase_catalytic"/>
</dbReference>
<feature type="domain" description="Tyr recombinase" evidence="4">
    <location>
        <begin position="95"/>
        <end position="317"/>
    </location>
</feature>
<dbReference type="CDD" id="cd00397">
    <property type="entry name" value="DNA_BRE_C"/>
    <property type="match status" value="1"/>
</dbReference>
<evidence type="ECO:0000256" key="3">
    <source>
        <dbReference type="PROSITE-ProRule" id="PRU01248"/>
    </source>
</evidence>
<dbReference type="PANTHER" id="PTHR30349">
    <property type="entry name" value="PHAGE INTEGRASE-RELATED"/>
    <property type="match status" value="1"/>
</dbReference>
<feature type="domain" description="Core-binding (CB)" evidence="5">
    <location>
        <begin position="1"/>
        <end position="74"/>
    </location>
</feature>
<keyword evidence="7" id="KW-1185">Reference proteome</keyword>
<dbReference type="PANTHER" id="PTHR30349:SF81">
    <property type="entry name" value="TYROSINE RECOMBINASE XERC"/>
    <property type="match status" value="1"/>
</dbReference>
<reference evidence="6 7" key="1">
    <citation type="submission" date="2015-09" db="EMBL/GenBank/DDBJ databases">
        <title>Draft genome sequence of Kouleothrix aurantiaca JCM 19913.</title>
        <authorList>
            <person name="Hemp J."/>
        </authorList>
    </citation>
    <scope>NUCLEOTIDE SEQUENCE [LARGE SCALE GENOMIC DNA]</scope>
    <source>
        <strain evidence="6 7">COM-B</strain>
    </source>
</reference>
<keyword evidence="1 3" id="KW-0238">DNA-binding</keyword>
<dbReference type="Gene3D" id="1.10.443.10">
    <property type="entry name" value="Intergrase catalytic core"/>
    <property type="match status" value="1"/>
</dbReference>
<dbReference type="PROSITE" id="PS51900">
    <property type="entry name" value="CB"/>
    <property type="match status" value="1"/>
</dbReference>
<dbReference type="InterPro" id="IPR011010">
    <property type="entry name" value="DNA_brk_join_enz"/>
</dbReference>
<dbReference type="PROSITE" id="PS51898">
    <property type="entry name" value="TYR_RECOMBINASE"/>
    <property type="match status" value="1"/>
</dbReference>
<evidence type="ECO:0000259" key="5">
    <source>
        <dbReference type="PROSITE" id="PS51900"/>
    </source>
</evidence>
<dbReference type="GO" id="GO:0003677">
    <property type="term" value="F:DNA binding"/>
    <property type="evidence" value="ECO:0007669"/>
    <property type="project" value="UniProtKB-UniRule"/>
</dbReference>
<keyword evidence="2" id="KW-0233">DNA recombination</keyword>
<evidence type="ECO:0000256" key="1">
    <source>
        <dbReference type="ARBA" id="ARBA00023125"/>
    </source>
</evidence>
<sequence>EAGAAPLTIKADRSALHGFARWWETTQRRPLDPALVVARDAAAWQRHRQVEDGKNARTINGAARTLKNFFIWAQARGMVTENPFEGLKPLAEQETGPRAIPPAAVDALLRTVVQEQDTRLRLRDQAALALLVYAGLRVQEVCDLQIRDLAIPGLSVAVRRGKGGRSRRVPLHRDAVPLLKAYLMRLRCPDGVPAIGSEAERARLLLNFDPTIPGRPARPGVDQRTIQRRLKHYALSAAARLRADMPHVALDRAGELDDLARQLERATPHTLRHSLARRMLTNGADLAEVKRVLGHSRITTTQMYTEPSEDEVRGAIGRAGV</sequence>
<evidence type="ECO:0000313" key="6">
    <source>
        <dbReference type="EMBL" id="KPV54827.1"/>
    </source>
</evidence>
<dbReference type="Proteomes" id="UP000050509">
    <property type="component" value="Unassembled WGS sequence"/>
</dbReference>
<gene>
    <name evidence="6" type="ORF">SE17_01370</name>
</gene>
<dbReference type="InterPro" id="IPR013762">
    <property type="entry name" value="Integrase-like_cat_sf"/>
</dbReference>
<evidence type="ECO:0008006" key="8">
    <source>
        <dbReference type="Google" id="ProtNLM"/>
    </source>
</evidence>
<dbReference type="AlphaFoldDB" id="A0A0P9DAZ1"/>
<dbReference type="InterPro" id="IPR044068">
    <property type="entry name" value="CB"/>
</dbReference>
<proteinExistence type="predicted"/>
<dbReference type="Pfam" id="PF00589">
    <property type="entry name" value="Phage_integrase"/>
    <property type="match status" value="1"/>
</dbReference>
<dbReference type="Gene3D" id="1.10.150.130">
    <property type="match status" value="1"/>
</dbReference>